<evidence type="ECO:0000313" key="10">
    <source>
        <dbReference type="Proteomes" id="UP001230426"/>
    </source>
</evidence>
<evidence type="ECO:0000313" key="9">
    <source>
        <dbReference type="EMBL" id="MDP9868550.1"/>
    </source>
</evidence>
<dbReference type="PANTHER" id="PTHR30193">
    <property type="entry name" value="ABC TRANSPORTER PERMEASE PROTEIN"/>
    <property type="match status" value="1"/>
</dbReference>
<evidence type="ECO:0000256" key="2">
    <source>
        <dbReference type="ARBA" id="ARBA00022448"/>
    </source>
</evidence>
<keyword evidence="10" id="KW-1185">Reference proteome</keyword>
<feature type="transmembrane region" description="Helical" evidence="7">
    <location>
        <begin position="12"/>
        <end position="35"/>
    </location>
</feature>
<feature type="transmembrane region" description="Helical" evidence="7">
    <location>
        <begin position="74"/>
        <end position="100"/>
    </location>
</feature>
<protein>
    <submittedName>
        <fullName evidence="9">Multiple sugar transport system permease protein</fullName>
    </submittedName>
</protein>
<feature type="transmembrane region" description="Helical" evidence="7">
    <location>
        <begin position="270"/>
        <end position="292"/>
    </location>
</feature>
<feature type="domain" description="ABC transmembrane type-1" evidence="8">
    <location>
        <begin position="75"/>
        <end position="291"/>
    </location>
</feature>
<keyword evidence="5 7" id="KW-1133">Transmembrane helix</keyword>
<keyword evidence="4 7" id="KW-0812">Transmembrane</keyword>
<evidence type="ECO:0000256" key="1">
    <source>
        <dbReference type="ARBA" id="ARBA00004651"/>
    </source>
</evidence>
<reference evidence="9 10" key="1">
    <citation type="submission" date="2023-07" db="EMBL/GenBank/DDBJ databases">
        <title>Sequencing the genomes of 1000 actinobacteria strains.</title>
        <authorList>
            <person name="Klenk H.-P."/>
        </authorList>
    </citation>
    <scope>NUCLEOTIDE SEQUENCE [LARGE SCALE GENOMIC DNA]</scope>
    <source>
        <strain evidence="9 10">DSM 44109</strain>
    </source>
</reference>
<proteinExistence type="inferred from homology"/>
<keyword evidence="6 7" id="KW-0472">Membrane</keyword>
<evidence type="ECO:0000256" key="5">
    <source>
        <dbReference type="ARBA" id="ARBA00022989"/>
    </source>
</evidence>
<dbReference type="PANTHER" id="PTHR30193:SF44">
    <property type="entry name" value="LACTOSE TRANSPORT SYSTEM PERMEASE PROTEIN LACF"/>
    <property type="match status" value="1"/>
</dbReference>
<comment type="similarity">
    <text evidence="7">Belongs to the binding-protein-dependent transport system permease family.</text>
</comment>
<keyword evidence="2 7" id="KW-0813">Transport</keyword>
<dbReference type="InterPro" id="IPR000515">
    <property type="entry name" value="MetI-like"/>
</dbReference>
<dbReference type="Proteomes" id="UP001230426">
    <property type="component" value="Unassembled WGS sequence"/>
</dbReference>
<keyword evidence="9" id="KW-0762">Sugar transport</keyword>
<dbReference type="InterPro" id="IPR051393">
    <property type="entry name" value="ABC_transporter_permease"/>
</dbReference>
<dbReference type="Gene3D" id="1.10.3720.10">
    <property type="entry name" value="MetI-like"/>
    <property type="match status" value="1"/>
</dbReference>
<name>A0ABT9RJT2_9ACTN</name>
<evidence type="ECO:0000256" key="4">
    <source>
        <dbReference type="ARBA" id="ARBA00022692"/>
    </source>
</evidence>
<comment type="subcellular location">
    <subcellularLocation>
        <location evidence="1 7">Cell membrane</location>
        <topology evidence="1 7">Multi-pass membrane protein</topology>
    </subcellularLocation>
</comment>
<evidence type="ECO:0000256" key="7">
    <source>
        <dbReference type="RuleBase" id="RU363032"/>
    </source>
</evidence>
<evidence type="ECO:0000259" key="8">
    <source>
        <dbReference type="PROSITE" id="PS50928"/>
    </source>
</evidence>
<dbReference type="Pfam" id="PF00528">
    <property type="entry name" value="BPD_transp_1"/>
    <property type="match status" value="1"/>
</dbReference>
<accession>A0ABT9RJT2</accession>
<dbReference type="EMBL" id="JAUSRB010000002">
    <property type="protein sequence ID" value="MDP9868550.1"/>
    <property type="molecule type" value="Genomic_DNA"/>
</dbReference>
<organism evidence="9 10">
    <name type="scientific">Streptosporangium brasiliense</name>
    <dbReference type="NCBI Taxonomy" id="47480"/>
    <lineage>
        <taxon>Bacteria</taxon>
        <taxon>Bacillati</taxon>
        <taxon>Actinomycetota</taxon>
        <taxon>Actinomycetes</taxon>
        <taxon>Streptosporangiales</taxon>
        <taxon>Streptosporangiaceae</taxon>
        <taxon>Streptosporangium</taxon>
    </lineage>
</organism>
<dbReference type="PROSITE" id="PS50928">
    <property type="entry name" value="ABC_TM1"/>
    <property type="match status" value="1"/>
</dbReference>
<comment type="caution">
    <text evidence="9">The sequence shown here is derived from an EMBL/GenBank/DDBJ whole genome shotgun (WGS) entry which is preliminary data.</text>
</comment>
<feature type="transmembrane region" description="Helical" evidence="7">
    <location>
        <begin position="215"/>
        <end position="235"/>
    </location>
</feature>
<dbReference type="RefSeq" id="WP_306871526.1">
    <property type="nucleotide sequence ID" value="NZ_JAUSRB010000002.1"/>
</dbReference>
<sequence length="299" mass="32532">MTSPALTRPGRLRHLFTPWALVAPAALWLLVFNAWPSINTIVLAFTNAKPLGGGHFTGLDNFARVLSDAQLADALLNSIVFMLVCLPLLTVLPLLLAILVEKKIPGIAFFRTAFYTPVVASAVVVALIWSWVLNDRGLVNGFAQWLGVIAEPIPFLTERWLLVFSAISLTVWKGLGYYMIIYLSALGNVRRELHEAAAVDGAGPIRRFWSVTVPGVRNTMLLVSVMVAVSALRVFSELFVLSNGTGGPGGRAQSVVMLIQMYSRGFYGHFGYASALSIVLLVITIGPMLLLLRLNRKAG</sequence>
<keyword evidence="3" id="KW-1003">Cell membrane</keyword>
<evidence type="ECO:0000256" key="3">
    <source>
        <dbReference type="ARBA" id="ARBA00022475"/>
    </source>
</evidence>
<gene>
    <name evidence="9" type="ORF">J2S55_007816</name>
</gene>
<feature type="transmembrane region" description="Helical" evidence="7">
    <location>
        <begin position="160"/>
        <end position="183"/>
    </location>
</feature>
<evidence type="ECO:0000256" key="6">
    <source>
        <dbReference type="ARBA" id="ARBA00023136"/>
    </source>
</evidence>
<dbReference type="SUPFAM" id="SSF160964">
    <property type="entry name" value="MalF N-terminal region-like"/>
    <property type="match status" value="1"/>
</dbReference>
<dbReference type="CDD" id="cd06261">
    <property type="entry name" value="TM_PBP2"/>
    <property type="match status" value="1"/>
</dbReference>
<dbReference type="InterPro" id="IPR035906">
    <property type="entry name" value="MetI-like_sf"/>
</dbReference>
<dbReference type="SUPFAM" id="SSF161098">
    <property type="entry name" value="MetI-like"/>
    <property type="match status" value="1"/>
</dbReference>
<feature type="transmembrane region" description="Helical" evidence="7">
    <location>
        <begin position="112"/>
        <end position="132"/>
    </location>
</feature>